<comment type="caution">
    <text evidence="1">The sequence shown here is derived from an EMBL/GenBank/DDBJ whole genome shotgun (WGS) entry which is preliminary data.</text>
</comment>
<organism evidence="1 2">
    <name type="scientific">Trifolium pratense</name>
    <name type="common">Red clover</name>
    <dbReference type="NCBI Taxonomy" id="57577"/>
    <lineage>
        <taxon>Eukaryota</taxon>
        <taxon>Viridiplantae</taxon>
        <taxon>Streptophyta</taxon>
        <taxon>Embryophyta</taxon>
        <taxon>Tracheophyta</taxon>
        <taxon>Spermatophyta</taxon>
        <taxon>Magnoliopsida</taxon>
        <taxon>eudicotyledons</taxon>
        <taxon>Gunneridae</taxon>
        <taxon>Pentapetalae</taxon>
        <taxon>rosids</taxon>
        <taxon>fabids</taxon>
        <taxon>Fabales</taxon>
        <taxon>Fabaceae</taxon>
        <taxon>Papilionoideae</taxon>
        <taxon>50 kb inversion clade</taxon>
        <taxon>NPAAA clade</taxon>
        <taxon>Hologalegina</taxon>
        <taxon>IRL clade</taxon>
        <taxon>Trifolieae</taxon>
        <taxon>Trifolium</taxon>
    </lineage>
</organism>
<dbReference type="EMBL" id="CASHSV030000002">
    <property type="protein sequence ID" value="CAJ2634820.1"/>
    <property type="molecule type" value="Genomic_DNA"/>
</dbReference>
<proteinExistence type="predicted"/>
<sequence>MLCYILTDFKMESYRDVDVHSTETDSSDASSETDAEHNSSENSEDGDGYVVSSADQSSDDEDVAHNDDDEDAFEATTGDKFLRVDSMTVEEIRALEFVNVAEAYEFYYQYGKCKGFAIRKRDVRRRGPKGSEIIVMNEFVCNKHGSRNKKHLIRVDRKREHRRLTRTQCGARLRVLYKKNKDKYVVSLFEETHNHELTPAKYVHLHPVYRNLSESDRAQVDGLQSHGIRTCHIMGYMVAQKGGYTGVGFTKKDLYNYFDKKMRSAVKDGDVSAALNYLNVKSSTDPMLYAEYSVDGNGRMKTLFWADGTSRSDYFCFGDVVAFDTTYGKNKYNYPLVIFSGCNHHLQSVIFASALVSDETTETYKWLLNTFLECMNNQYPTGVVTDGDGAMREAIKQIFPDSTHRLCAWHLNKNAGENVKNVGFLRGFQKAMYSNFTVEEFEEFWSELLKETELESHPWVVKTYENRSLWATAYLREKFFGRIRTTSQCEAINAIIKNYVRKKGCIYEFMHNFEQALVGYRNNELVADFNSKFTDPVLSSHLHLLESHAAKTYTAAVFKEVKEQIMKVAALIVKERFTMGDTLIFILKKYCQTGFERQVAYDISTQSFQCSCRLFESRGLPCSHMFYVLKEESIDHIPASLILNRWTKDAKVGFLNMNSTGDLDSKMMEQARFGAYCSAFTTFCKEASKRNGVFGDVMGEIMKLHHKYCEAEDPIVPTEKTYVGDPMNVKSKGAPKKKKNAPKTTRHCGYCQSTIHDARNCPERLDSTDEEDFAVDSVSGNDSLSKIQKRCKKKARGDYGSRAKNKCSQTPQSETGQSGNVAKTRSSRQKKCSQKPQSETGQSVNVTTTRRPDIRTRQVSQMFRGQPMTPVGEPVIHPMPIVQPMYPMYGMPTGENSNHCFGVLQQVMKFGGQN</sequence>
<reference evidence="1" key="1">
    <citation type="submission" date="2023-10" db="EMBL/GenBank/DDBJ databases">
        <authorList>
            <person name="Rodriguez Cubillos JULIANA M."/>
            <person name="De Vega J."/>
        </authorList>
    </citation>
    <scope>NUCLEOTIDE SEQUENCE</scope>
</reference>
<protein>
    <submittedName>
        <fullName evidence="1">Uncharacterized protein</fullName>
    </submittedName>
</protein>
<name>A0ACB0ISC2_TRIPR</name>
<accession>A0ACB0ISC2</accession>
<keyword evidence="2" id="KW-1185">Reference proteome</keyword>
<evidence type="ECO:0000313" key="1">
    <source>
        <dbReference type="EMBL" id="CAJ2634820.1"/>
    </source>
</evidence>
<evidence type="ECO:0000313" key="2">
    <source>
        <dbReference type="Proteomes" id="UP001177021"/>
    </source>
</evidence>
<gene>
    <name evidence="1" type="ORF">MILVUS5_LOCUS5624</name>
</gene>
<dbReference type="Proteomes" id="UP001177021">
    <property type="component" value="Unassembled WGS sequence"/>
</dbReference>